<evidence type="ECO:0000256" key="4">
    <source>
        <dbReference type="PROSITE-ProRule" id="PRU00335"/>
    </source>
</evidence>
<gene>
    <name evidence="7" type="ORF">SAMN04487966_107150</name>
</gene>
<evidence type="ECO:0000256" key="2">
    <source>
        <dbReference type="ARBA" id="ARBA00023125"/>
    </source>
</evidence>
<dbReference type="OrthoDB" id="3190535at2"/>
<dbReference type="Gene3D" id="1.10.357.10">
    <property type="entry name" value="Tetracycline Repressor, domain 2"/>
    <property type="match status" value="1"/>
</dbReference>
<dbReference type="PROSITE" id="PS50977">
    <property type="entry name" value="HTH_TETR_2"/>
    <property type="match status" value="1"/>
</dbReference>
<reference evidence="7 8" key="1">
    <citation type="submission" date="2016-10" db="EMBL/GenBank/DDBJ databases">
        <authorList>
            <person name="de Groot N.N."/>
        </authorList>
    </citation>
    <scope>NUCLEOTIDE SEQUENCE [LARGE SCALE GENOMIC DNA]</scope>
    <source>
        <strain evidence="7 8">CGMCC 1.7054</strain>
    </source>
</reference>
<dbReference type="Proteomes" id="UP000198881">
    <property type="component" value="Unassembled WGS sequence"/>
</dbReference>
<evidence type="ECO:0000256" key="3">
    <source>
        <dbReference type="ARBA" id="ARBA00023163"/>
    </source>
</evidence>
<dbReference type="STRING" id="574650.SAMN04487966_107150"/>
<dbReference type="Gene3D" id="1.10.10.60">
    <property type="entry name" value="Homeodomain-like"/>
    <property type="match status" value="1"/>
</dbReference>
<dbReference type="Pfam" id="PF17932">
    <property type="entry name" value="TetR_C_24"/>
    <property type="match status" value="1"/>
</dbReference>
<feature type="domain" description="HTH tetR-type" evidence="6">
    <location>
        <begin position="20"/>
        <end position="80"/>
    </location>
</feature>
<dbReference type="GO" id="GO:0000976">
    <property type="term" value="F:transcription cis-regulatory region binding"/>
    <property type="evidence" value="ECO:0007669"/>
    <property type="project" value="TreeGrafter"/>
</dbReference>
<feature type="region of interest" description="Disordered" evidence="5">
    <location>
        <begin position="1"/>
        <end position="21"/>
    </location>
</feature>
<dbReference type="InterPro" id="IPR036271">
    <property type="entry name" value="Tet_transcr_reg_TetR-rel_C_sf"/>
</dbReference>
<organism evidence="7 8">
    <name type="scientific">Micrococcus terreus</name>
    <dbReference type="NCBI Taxonomy" id="574650"/>
    <lineage>
        <taxon>Bacteria</taxon>
        <taxon>Bacillati</taxon>
        <taxon>Actinomycetota</taxon>
        <taxon>Actinomycetes</taxon>
        <taxon>Micrococcales</taxon>
        <taxon>Micrococcaceae</taxon>
        <taxon>Micrococcus</taxon>
    </lineage>
</organism>
<keyword evidence="2 4" id="KW-0238">DNA-binding</keyword>
<keyword evidence="1" id="KW-0805">Transcription regulation</keyword>
<evidence type="ECO:0000313" key="8">
    <source>
        <dbReference type="Proteomes" id="UP000198881"/>
    </source>
</evidence>
<keyword evidence="8" id="KW-1185">Reference proteome</keyword>
<evidence type="ECO:0000259" key="6">
    <source>
        <dbReference type="PROSITE" id="PS50977"/>
    </source>
</evidence>
<dbReference type="SUPFAM" id="SSF46689">
    <property type="entry name" value="Homeodomain-like"/>
    <property type="match status" value="1"/>
</dbReference>
<accession>A0A1I7MNP8</accession>
<dbReference type="InterPro" id="IPR041490">
    <property type="entry name" value="KstR2_TetR_C"/>
</dbReference>
<dbReference type="EMBL" id="FPCG01000007">
    <property type="protein sequence ID" value="SFV23546.1"/>
    <property type="molecule type" value="Genomic_DNA"/>
</dbReference>
<dbReference type="InterPro" id="IPR001647">
    <property type="entry name" value="HTH_TetR"/>
</dbReference>
<keyword evidence="3" id="KW-0804">Transcription</keyword>
<evidence type="ECO:0000256" key="1">
    <source>
        <dbReference type="ARBA" id="ARBA00023015"/>
    </source>
</evidence>
<feature type="DNA-binding region" description="H-T-H motif" evidence="4">
    <location>
        <begin position="43"/>
        <end position="62"/>
    </location>
</feature>
<proteinExistence type="predicted"/>
<dbReference type="InterPro" id="IPR050109">
    <property type="entry name" value="HTH-type_TetR-like_transc_reg"/>
</dbReference>
<feature type="compositionally biased region" description="Basic and acidic residues" evidence="5">
    <location>
        <begin position="12"/>
        <end position="21"/>
    </location>
</feature>
<protein>
    <submittedName>
        <fullName evidence="7">Transcriptional regulator, TetR family</fullName>
    </submittedName>
</protein>
<dbReference type="SUPFAM" id="SSF48498">
    <property type="entry name" value="Tetracyclin repressor-like, C-terminal domain"/>
    <property type="match status" value="1"/>
</dbReference>
<evidence type="ECO:0000313" key="7">
    <source>
        <dbReference type="EMBL" id="SFV23546.1"/>
    </source>
</evidence>
<dbReference type="AlphaFoldDB" id="A0A1I7MNP8"/>
<feature type="compositionally biased region" description="Polar residues" evidence="5">
    <location>
        <begin position="1"/>
        <end position="11"/>
    </location>
</feature>
<dbReference type="GO" id="GO:0003700">
    <property type="term" value="F:DNA-binding transcription factor activity"/>
    <property type="evidence" value="ECO:0007669"/>
    <property type="project" value="TreeGrafter"/>
</dbReference>
<dbReference type="PANTHER" id="PTHR30055">
    <property type="entry name" value="HTH-TYPE TRANSCRIPTIONAL REGULATOR RUTR"/>
    <property type="match status" value="1"/>
</dbReference>
<sequence length="209" mass="22117">MTATATPPDSTDSPRRGRPGYDRETLIRVCVEVFNVHGYDATSMGMLAKHLGISKSAIYHHVDSKEAILDHAVTDALDALEACLDGVAGNGADAGAQVEEGIRGTLSVLVEKQPEVTLLLRLRGNSAVELAAVERRRELTRRLGDLLEAAQATGAVRTDVTSHNLARLALGMINSIVDWYRPGRGVPGEQGAGKMIDAVTGVVLGGLRG</sequence>
<dbReference type="InterPro" id="IPR009057">
    <property type="entry name" value="Homeodomain-like_sf"/>
</dbReference>
<name>A0A1I7MNP8_9MICC</name>
<evidence type="ECO:0000256" key="5">
    <source>
        <dbReference type="SAM" id="MobiDB-lite"/>
    </source>
</evidence>
<dbReference type="RefSeq" id="WP_091697841.1">
    <property type="nucleotide sequence ID" value="NZ_CP136963.1"/>
</dbReference>
<dbReference type="Pfam" id="PF00440">
    <property type="entry name" value="TetR_N"/>
    <property type="match status" value="1"/>
</dbReference>
<dbReference type="PANTHER" id="PTHR30055:SF234">
    <property type="entry name" value="HTH-TYPE TRANSCRIPTIONAL REGULATOR BETI"/>
    <property type="match status" value="1"/>
</dbReference>
<dbReference type="PRINTS" id="PR00455">
    <property type="entry name" value="HTHTETR"/>
</dbReference>